<dbReference type="GO" id="GO:0016747">
    <property type="term" value="F:acyltransferase activity, transferring groups other than amino-acyl groups"/>
    <property type="evidence" value="ECO:0007669"/>
    <property type="project" value="InterPro"/>
</dbReference>
<dbReference type="CDD" id="cd04301">
    <property type="entry name" value="NAT_SF"/>
    <property type="match status" value="1"/>
</dbReference>
<dbReference type="Proteomes" id="UP000809243">
    <property type="component" value="Unassembled WGS sequence"/>
</dbReference>
<name>A0A938YQC5_9ARCH</name>
<evidence type="ECO:0000313" key="3">
    <source>
        <dbReference type="Proteomes" id="UP000809243"/>
    </source>
</evidence>
<evidence type="ECO:0000259" key="1">
    <source>
        <dbReference type="PROSITE" id="PS51186"/>
    </source>
</evidence>
<comment type="caution">
    <text evidence="2">The sequence shown here is derived from an EMBL/GenBank/DDBJ whole genome shotgun (WGS) entry which is preliminary data.</text>
</comment>
<proteinExistence type="predicted"/>
<sequence>MKADLPPCARILIEEFSKQGEQWNKESAAARLSELLDDNPGLCFCLELEGEIIGLLFCEKFSYVKGTYLWLSEFAITSEHQGEGHGLEALKFIDELAKKKGFNVLILAANEKEKAFSFYQKFGFEATNYRFMEKDV</sequence>
<reference evidence="2" key="1">
    <citation type="submission" date="2021-01" db="EMBL/GenBank/DDBJ databases">
        <title>Active Sulfur Cycling in an Early Earth Analoge.</title>
        <authorList>
            <person name="Hahn C.R."/>
            <person name="Youssef N.H."/>
            <person name="Elshahed M."/>
        </authorList>
    </citation>
    <scope>NUCLEOTIDE SEQUENCE</scope>
    <source>
        <strain evidence="2">Zod_Metabat.1151</strain>
    </source>
</reference>
<feature type="domain" description="N-acetyltransferase" evidence="1">
    <location>
        <begin position="1"/>
        <end position="136"/>
    </location>
</feature>
<dbReference type="EMBL" id="JAFGDB010000006">
    <property type="protein sequence ID" value="MBN2066910.1"/>
    <property type="molecule type" value="Genomic_DNA"/>
</dbReference>
<gene>
    <name evidence="2" type="ORF">JW744_00400</name>
</gene>
<protein>
    <submittedName>
        <fullName evidence="2">GNAT family N-acetyltransferase</fullName>
    </submittedName>
</protein>
<dbReference type="Gene3D" id="3.40.630.30">
    <property type="match status" value="1"/>
</dbReference>
<dbReference type="InterPro" id="IPR000182">
    <property type="entry name" value="GNAT_dom"/>
</dbReference>
<dbReference type="SUPFAM" id="SSF55729">
    <property type="entry name" value="Acyl-CoA N-acyltransferases (Nat)"/>
    <property type="match status" value="1"/>
</dbReference>
<evidence type="ECO:0000313" key="2">
    <source>
        <dbReference type="EMBL" id="MBN2066910.1"/>
    </source>
</evidence>
<dbReference type="AlphaFoldDB" id="A0A938YQC5"/>
<accession>A0A938YQC5</accession>
<organism evidence="2 3">
    <name type="scientific">Candidatus Iainarchaeum sp</name>
    <dbReference type="NCBI Taxonomy" id="3101447"/>
    <lineage>
        <taxon>Archaea</taxon>
        <taxon>Candidatus Iainarchaeota</taxon>
        <taxon>Candidatus Iainarchaeia</taxon>
        <taxon>Candidatus Iainarchaeales</taxon>
        <taxon>Candidatus Iainarchaeaceae</taxon>
        <taxon>Candidatus Iainarchaeum</taxon>
    </lineage>
</organism>
<dbReference type="PROSITE" id="PS51186">
    <property type="entry name" value="GNAT"/>
    <property type="match status" value="1"/>
</dbReference>
<dbReference type="Pfam" id="PF00583">
    <property type="entry name" value="Acetyltransf_1"/>
    <property type="match status" value="1"/>
</dbReference>
<dbReference type="InterPro" id="IPR016181">
    <property type="entry name" value="Acyl_CoA_acyltransferase"/>
</dbReference>